<reference evidence="5 6" key="1">
    <citation type="submission" date="2019-12" db="EMBL/GenBank/DDBJ databases">
        <authorList>
            <person name="Li J."/>
        </authorList>
    </citation>
    <scope>NUCLEOTIDE SEQUENCE [LARGE SCALE GENOMIC DNA]</scope>
    <source>
        <strain evidence="5 6">HL2-2</strain>
    </source>
</reference>
<evidence type="ECO:0000259" key="4">
    <source>
        <dbReference type="PROSITE" id="PS50853"/>
    </source>
</evidence>
<dbReference type="EMBL" id="WOWS01000009">
    <property type="protein sequence ID" value="MUU79817.1"/>
    <property type="molecule type" value="Genomic_DNA"/>
</dbReference>
<dbReference type="GO" id="GO:0016020">
    <property type="term" value="C:membrane"/>
    <property type="evidence" value="ECO:0007669"/>
    <property type="project" value="InterPro"/>
</dbReference>
<proteinExistence type="predicted"/>
<dbReference type="InterPro" id="IPR045474">
    <property type="entry name" value="GEVED"/>
</dbReference>
<dbReference type="PROSITE" id="PS50060">
    <property type="entry name" value="MAM_2"/>
    <property type="match status" value="2"/>
</dbReference>
<protein>
    <recommendedName>
        <fullName evidence="7">T9SS type B sorting domain-containing protein</fullName>
    </recommendedName>
</protein>
<dbReference type="InterPro" id="IPR056600">
    <property type="entry name" value="GBD_T9SS_assoc"/>
</dbReference>
<dbReference type="GO" id="GO:0004553">
    <property type="term" value="F:hydrolase activity, hydrolyzing O-glycosyl compounds"/>
    <property type="evidence" value="ECO:0007669"/>
    <property type="project" value="UniProtKB-ARBA"/>
</dbReference>
<gene>
    <name evidence="5" type="ORF">GN138_15320</name>
</gene>
<evidence type="ECO:0000313" key="5">
    <source>
        <dbReference type="EMBL" id="MUU79817.1"/>
    </source>
</evidence>
<evidence type="ECO:0000256" key="2">
    <source>
        <dbReference type="SAM" id="SignalP"/>
    </source>
</evidence>
<dbReference type="InterPro" id="IPR036116">
    <property type="entry name" value="FN3_sf"/>
</dbReference>
<evidence type="ECO:0000313" key="6">
    <source>
        <dbReference type="Proteomes" id="UP000478208"/>
    </source>
</evidence>
<feature type="chain" id="PRO_5027112527" description="T9SS type B sorting domain-containing protein" evidence="2">
    <location>
        <begin position="22"/>
        <end position="1810"/>
    </location>
</feature>
<feature type="signal peptide" evidence="2">
    <location>
        <begin position="1"/>
        <end position="21"/>
    </location>
</feature>
<dbReference type="Pfam" id="PF00041">
    <property type="entry name" value="fn3"/>
    <property type="match status" value="1"/>
</dbReference>
<feature type="domain" description="Fibronectin type-III" evidence="4">
    <location>
        <begin position="214"/>
        <end position="302"/>
    </location>
</feature>
<feature type="domain" description="MAM" evidence="3">
    <location>
        <begin position="571"/>
        <end position="734"/>
    </location>
</feature>
<dbReference type="GO" id="GO:0005975">
    <property type="term" value="P:carbohydrate metabolic process"/>
    <property type="evidence" value="ECO:0007669"/>
    <property type="project" value="UniProtKB-ARBA"/>
</dbReference>
<dbReference type="PANTHER" id="PTHR46708">
    <property type="entry name" value="TENASCIN"/>
    <property type="match status" value="1"/>
</dbReference>
<feature type="domain" description="Fibronectin type-III" evidence="4">
    <location>
        <begin position="474"/>
        <end position="562"/>
    </location>
</feature>
<dbReference type="Proteomes" id="UP000478208">
    <property type="component" value="Unassembled WGS sequence"/>
</dbReference>
<dbReference type="RefSeq" id="WP_157364876.1">
    <property type="nucleotide sequence ID" value="NZ_WOWS01000009.1"/>
</dbReference>
<dbReference type="SUPFAM" id="SSF49899">
    <property type="entry name" value="Concanavalin A-like lectins/glucanases"/>
    <property type="match status" value="2"/>
</dbReference>
<comment type="caution">
    <text evidence="5">The sequence shown here is derived from an EMBL/GenBank/DDBJ whole genome shotgun (WGS) entry which is preliminary data.</text>
</comment>
<dbReference type="InterPro" id="IPR050991">
    <property type="entry name" value="ECM_Regulatory_Proteins"/>
</dbReference>
<evidence type="ECO:0000259" key="3">
    <source>
        <dbReference type="PROSITE" id="PS50060"/>
    </source>
</evidence>
<keyword evidence="2" id="KW-0732">Signal</keyword>
<organism evidence="5 6">
    <name type="scientific">Winogradskyella endarachnes</name>
    <dbReference type="NCBI Taxonomy" id="2681965"/>
    <lineage>
        <taxon>Bacteria</taxon>
        <taxon>Pseudomonadati</taxon>
        <taxon>Bacteroidota</taxon>
        <taxon>Flavobacteriia</taxon>
        <taxon>Flavobacteriales</taxon>
        <taxon>Flavobacteriaceae</taxon>
        <taxon>Winogradskyella</taxon>
    </lineage>
</organism>
<dbReference type="PROSITE" id="PS50853">
    <property type="entry name" value="FN3"/>
    <property type="match status" value="3"/>
</dbReference>
<evidence type="ECO:0000256" key="1">
    <source>
        <dbReference type="ARBA" id="ARBA00022737"/>
    </source>
</evidence>
<dbReference type="InterPro" id="IPR000998">
    <property type="entry name" value="MAM_dom"/>
</dbReference>
<sequence>MKKITLFLIMLSFVSLTNLEAQISTFPYTEDFESGDGGWVADNTTNGTWELGTPAGAIINSAASGANAWVTNLTGTYNTNENSWVTSPVFDFSALSAPAIQMSIWYDAEFSWDGAVLQSSIDNGTTWVNVGAVGDQNNWYTDNTISGSPGGQQEGWSGTGTAGTNAWVMASNSLASLAGQANVILRVAFGSDGSIVDEGFGFDDVTIYEVLCPEPSDLTVSVTTATGATITWTDNGTATIANLEVVETGVTPTGTPNHVGVSSPYSITGLTSSTTYDVYIQADCGSDQSVFVGPISFSTECTTFVAPYTEGFENGGVIPLCWSMDGGEDWEFADDPGFDHIGNDGVMDGNTTTNGYFAFVDSSGTQDPSTLTSPLIDVSALTTPALYFYEISHNEGNANSTLEVEVWDGAAWNMMATYNTNTSGWELKVIDLSSLTITGDIQARFIFSETVPGDFYDDIAIDDVTFDEAPTCFNPTSLAADFITASGAELSWTQDGSVAAWNIEIVTAGSTPTGTPTDASVTNPFTATSLMAATDYEYYVQAICGTELSGWAGPFAFTTECTTFTAPYIESFENNGTIPLCWSMDGGEDWFFDDDPTGSHVGDNGTITGSTISNNYYAYADASGNDGIRTLTSPFIDVSALTAPTLTFYEISNNEGNDNSTLEVEVWDGAAWNLMATYNTNTAGWELKTIDLTTLTITGDVQVRFIFSETTTGDFYDDIAIDDVVIDDPASCPNPSDLIAENLSLTSTQISWTENGTATTWNIEYGVAGFTQGSGTLESNVTANPYVLNSLTPDTSYDVYIQAVCGVGDESFWIGPIEFYTGYCESVPSSNDGDGVNYVNLGITTFTSLGDVTYENQTSPTVNVFQGINTNLEIEFGHGFTYDTNVWIDFNDNLVFEDTELVYQGESSGASSPHLLDASFVMPLTAPIGVHRMRIGTADFGQSTPDPCYDGSWGVTLDFTVNIQELLCTLAEADYTVIPDCDNNQFFIDVNITSMGDATSLELSNDFDTSTVQATATGIHQVGPFPFGSTVKVFVTNEQDNNCVISSENFEVLACPPVNDDCSTATPAVVNSSSTCDAVTAGTILAATPSGVPDGSCTGTPNDDVWFTFEALDEIEIISIINVVGGTTNIDHALYEGSCGALTELYCTDDDAAVTPSLVIGNTYYVRVFSGGTSSETSTFDLCIRPAPTNIICENAENFCSVGGALTTPNIIGIPSTGQVACLGSIPNPTWNIIQIGESGPIEIQIEQTDASGNGLDVDFVIWGPFTSVDQACTDIVLADCPTCPNNTSNSSFYPFGNIVDCSYSASSVENLTIDNAVSGEIYMLLVTNFNGGAGDITITQTNSGATDNGTIEADIEAEITSIEVPIDQTNDPSDPDEVSVCGFDSVTITTDSPFADEYIWYRDGFVITGETSSSLTVTESDNYQVQAFDNQCGSDAFSQIVTINLYQESPTVAPQNITVCDGPEANGIEEFDLDALTTDLALGDDFTVTYYTNTSDANQAINAVSTPYSSSGETLIIRIEDADAATNGYLGCRQLSQVELEVNATPMINQPNDFIVCDDLDGTVDGETSFDLTSINSEVSTDTNHDITYHTSQADADSDTGALSSPYISAGQTIYVRAEDITTGCYSTTSFNLGVNIVPLASFEDSDNYFVCPNATVPITIGITPDNFTAADVTVTWSLDGNSISGSGLTLDTVLEEGDYTATIEFNDTGCTNTITIYVEELDSCIFPQGISPGVSPGQNDTFDLSSFNVTKLEIFNRNGTLVYSKNNYVDEWHGQTNDGKELPVGTYFYTVIYEGGAKSKSAWVYINR</sequence>
<feature type="domain" description="Fibronectin type-III" evidence="4">
    <location>
        <begin position="734"/>
        <end position="824"/>
    </location>
</feature>
<evidence type="ECO:0008006" key="7">
    <source>
        <dbReference type="Google" id="ProtNLM"/>
    </source>
</evidence>
<dbReference type="Gene3D" id="2.60.120.200">
    <property type="match status" value="3"/>
</dbReference>
<dbReference type="PANTHER" id="PTHR46708:SF2">
    <property type="entry name" value="FIBRONECTIN TYPE-III DOMAIN-CONTAINING PROTEIN"/>
    <property type="match status" value="1"/>
</dbReference>
<name>A0A6L6UG96_9FLAO</name>
<dbReference type="Pfam" id="PF23759">
    <property type="entry name" value="GBD_T9SS_assoc"/>
    <property type="match status" value="1"/>
</dbReference>
<dbReference type="InterPro" id="IPR013783">
    <property type="entry name" value="Ig-like_fold"/>
</dbReference>
<dbReference type="CDD" id="cd00063">
    <property type="entry name" value="FN3"/>
    <property type="match status" value="3"/>
</dbReference>
<keyword evidence="6" id="KW-1185">Reference proteome</keyword>
<accession>A0A6L6UG96</accession>
<dbReference type="Gene3D" id="2.60.40.10">
    <property type="entry name" value="Immunoglobulins"/>
    <property type="match status" value="3"/>
</dbReference>
<dbReference type="SMART" id="SM00060">
    <property type="entry name" value="FN3"/>
    <property type="match status" value="3"/>
</dbReference>
<keyword evidence="1" id="KW-0677">Repeat</keyword>
<feature type="domain" description="MAM" evidence="3">
    <location>
        <begin position="308"/>
        <end position="474"/>
    </location>
</feature>
<dbReference type="InterPro" id="IPR013320">
    <property type="entry name" value="ConA-like_dom_sf"/>
</dbReference>
<dbReference type="InterPro" id="IPR003961">
    <property type="entry name" value="FN3_dom"/>
</dbReference>
<dbReference type="SUPFAM" id="SSF49265">
    <property type="entry name" value="Fibronectin type III"/>
    <property type="match status" value="2"/>
</dbReference>
<dbReference type="Pfam" id="PF20009">
    <property type="entry name" value="GEVED"/>
    <property type="match status" value="1"/>
</dbReference>
<dbReference type="Pfam" id="PF13585">
    <property type="entry name" value="CHU_C"/>
    <property type="match status" value="1"/>
</dbReference>